<evidence type="ECO:0000256" key="5">
    <source>
        <dbReference type="SAM" id="Coils"/>
    </source>
</evidence>
<proteinExistence type="inferred from homology"/>
<gene>
    <name evidence="8" type="ORF">RIF23_09800</name>
</gene>
<evidence type="ECO:0000256" key="6">
    <source>
        <dbReference type="SAM" id="MobiDB-lite"/>
    </source>
</evidence>
<feature type="domain" description="NlpC/P60" evidence="7">
    <location>
        <begin position="228"/>
        <end position="348"/>
    </location>
</feature>
<reference evidence="9" key="1">
    <citation type="submission" date="2023-07" db="EMBL/GenBank/DDBJ databases">
        <title>Novel species in the genus Lipingzhangella isolated from Sambhar Salt Lake.</title>
        <authorList>
            <person name="Jiya N."/>
            <person name="Kajale S."/>
            <person name="Sharma A."/>
        </authorList>
    </citation>
    <scope>NUCLEOTIDE SEQUENCE [LARGE SCALE GENOMIC DNA]</scope>
    <source>
        <strain evidence="9">LS1_29</strain>
    </source>
</reference>
<evidence type="ECO:0000313" key="8">
    <source>
        <dbReference type="EMBL" id="MDS1270590.1"/>
    </source>
</evidence>
<dbReference type="PANTHER" id="PTHR47053:SF1">
    <property type="entry name" value="MUREIN DD-ENDOPEPTIDASE MEPH-RELATED"/>
    <property type="match status" value="1"/>
</dbReference>
<evidence type="ECO:0000256" key="2">
    <source>
        <dbReference type="ARBA" id="ARBA00022670"/>
    </source>
</evidence>
<evidence type="ECO:0000259" key="7">
    <source>
        <dbReference type="PROSITE" id="PS51935"/>
    </source>
</evidence>
<dbReference type="EMBL" id="JAVLVT010000004">
    <property type="protein sequence ID" value="MDS1270590.1"/>
    <property type="molecule type" value="Genomic_DNA"/>
</dbReference>
<feature type="region of interest" description="Disordered" evidence="6">
    <location>
        <begin position="200"/>
        <end position="227"/>
    </location>
</feature>
<keyword evidence="4" id="KW-0788">Thiol protease</keyword>
<keyword evidence="2" id="KW-0645">Protease</keyword>
<comment type="caution">
    <text evidence="8">The sequence shown here is derived from an EMBL/GenBank/DDBJ whole genome shotgun (WGS) entry which is preliminary data.</text>
</comment>
<dbReference type="InterPro" id="IPR000064">
    <property type="entry name" value="NLP_P60_dom"/>
</dbReference>
<dbReference type="PROSITE" id="PS51935">
    <property type="entry name" value="NLPC_P60"/>
    <property type="match status" value="1"/>
</dbReference>
<accession>A0ABU2H6Z0</accession>
<dbReference type="InterPro" id="IPR038765">
    <property type="entry name" value="Papain-like_cys_pep_sf"/>
</dbReference>
<dbReference type="Pfam" id="PF00877">
    <property type="entry name" value="NLPC_P60"/>
    <property type="match status" value="1"/>
</dbReference>
<name>A0ABU2H6Z0_9ACTN</name>
<keyword evidence="5" id="KW-0175">Coiled coil</keyword>
<dbReference type="SUPFAM" id="SSF54001">
    <property type="entry name" value="Cysteine proteinases"/>
    <property type="match status" value="1"/>
</dbReference>
<keyword evidence="3" id="KW-0378">Hydrolase</keyword>
<comment type="similarity">
    <text evidence="1">Belongs to the peptidase C40 family.</text>
</comment>
<dbReference type="Gene3D" id="1.20.1480.30">
    <property type="entry name" value="Designed four-helix bundle protein"/>
    <property type="match status" value="1"/>
</dbReference>
<organism evidence="8 9">
    <name type="scientific">Lipingzhangella rawalii</name>
    <dbReference type="NCBI Taxonomy" id="2055835"/>
    <lineage>
        <taxon>Bacteria</taxon>
        <taxon>Bacillati</taxon>
        <taxon>Actinomycetota</taxon>
        <taxon>Actinomycetes</taxon>
        <taxon>Streptosporangiales</taxon>
        <taxon>Nocardiopsidaceae</taxon>
        <taxon>Lipingzhangella</taxon>
    </lineage>
</organism>
<keyword evidence="9" id="KW-1185">Reference proteome</keyword>
<evidence type="ECO:0000256" key="4">
    <source>
        <dbReference type="ARBA" id="ARBA00022807"/>
    </source>
</evidence>
<dbReference type="Gene3D" id="3.90.1720.10">
    <property type="entry name" value="endopeptidase domain like (from Nostoc punctiforme)"/>
    <property type="match status" value="1"/>
</dbReference>
<evidence type="ECO:0000256" key="1">
    <source>
        <dbReference type="ARBA" id="ARBA00007074"/>
    </source>
</evidence>
<evidence type="ECO:0000313" key="9">
    <source>
        <dbReference type="Proteomes" id="UP001250214"/>
    </source>
</evidence>
<evidence type="ECO:0000256" key="3">
    <source>
        <dbReference type="ARBA" id="ARBA00022801"/>
    </source>
</evidence>
<sequence>MDRRDQRSTRIGGVRRLTAIGTVAVGAILVPAGPLAGVAHADPSEEEIREQIQDLEQELSALNEDYNQAQEDHEAAESRLEQIEQDLAAAEEAVDDRSGEVRRIANAAYTGAEYSTLSVFLDGQAEDSGGLLHQLSDLTFLAGNQQHGLGDYLAERERLDGLYDDVAETEEEAAAALADAEEAYEEGEAALAEQEALLEEVGGDESPGQAQATDSDGGGGSSAPDAASGDVQAVLDFAYDQIGKPYVWGGTGPDGYDCSGLTQAAWAQAGVDLPRVSQDQFHAGTSVSRDEVQPGDLLFFYDSSAPTHVGIYAGDGKMVHGSNPSKPIEEVDLAAYWDGVFVGAVRPS</sequence>
<feature type="coiled-coil region" evidence="5">
    <location>
        <begin position="45"/>
        <end position="100"/>
    </location>
</feature>
<dbReference type="Proteomes" id="UP001250214">
    <property type="component" value="Unassembled WGS sequence"/>
</dbReference>
<dbReference type="InterPro" id="IPR051202">
    <property type="entry name" value="Peptidase_C40"/>
</dbReference>
<dbReference type="RefSeq" id="WP_310912146.1">
    <property type="nucleotide sequence ID" value="NZ_JAVLVT010000004.1"/>
</dbReference>
<feature type="coiled-coil region" evidence="5">
    <location>
        <begin position="159"/>
        <end position="197"/>
    </location>
</feature>
<protein>
    <submittedName>
        <fullName evidence="8">NlpC/P60 family protein</fullName>
    </submittedName>
</protein>
<dbReference type="PANTHER" id="PTHR47053">
    <property type="entry name" value="MUREIN DD-ENDOPEPTIDASE MEPH-RELATED"/>
    <property type="match status" value="1"/>
</dbReference>